<dbReference type="OrthoDB" id="9792152at2"/>
<feature type="signal peptide" evidence="2">
    <location>
        <begin position="1"/>
        <end position="17"/>
    </location>
</feature>
<keyword evidence="1 2" id="KW-0732">Signal</keyword>
<evidence type="ECO:0000259" key="3">
    <source>
        <dbReference type="Pfam" id="PF18962"/>
    </source>
</evidence>
<reference evidence="5 6" key="1">
    <citation type="submission" date="2019-06" db="EMBL/GenBank/DDBJ databases">
        <title>Flavobacterium sp. MaA-Y11 from geoumgang.</title>
        <authorList>
            <person name="Jeong S."/>
        </authorList>
    </citation>
    <scope>NUCLEOTIDE SEQUENCE [LARGE SCALE GENOMIC DNA]</scope>
    <source>
        <strain evidence="5 6">MaA-Y11</strain>
    </source>
</reference>
<reference evidence="5 6" key="2">
    <citation type="submission" date="2019-06" db="EMBL/GenBank/DDBJ databases">
        <authorList>
            <person name="Seo Y."/>
        </authorList>
    </citation>
    <scope>NUCLEOTIDE SEQUENCE [LARGE SCALE GENOMIC DNA]</scope>
    <source>
        <strain evidence="5 6">MaA-Y11</strain>
    </source>
</reference>
<comment type="caution">
    <text evidence="5">The sequence shown here is derived from an EMBL/GenBank/DDBJ whole genome shotgun (WGS) entry which is preliminary data.</text>
</comment>
<proteinExistence type="predicted"/>
<dbReference type="InterPro" id="IPR026444">
    <property type="entry name" value="Secre_tail"/>
</dbReference>
<name>A0A501QJ34_9FLAO</name>
<evidence type="ECO:0000256" key="1">
    <source>
        <dbReference type="ARBA" id="ARBA00022729"/>
    </source>
</evidence>
<dbReference type="Pfam" id="PF20009">
    <property type="entry name" value="GEVED"/>
    <property type="match status" value="1"/>
</dbReference>
<dbReference type="RefSeq" id="WP_139998974.1">
    <property type="nucleotide sequence ID" value="NZ_VFJE01000050.1"/>
</dbReference>
<evidence type="ECO:0000313" key="6">
    <source>
        <dbReference type="Proteomes" id="UP000319175"/>
    </source>
</evidence>
<evidence type="ECO:0000313" key="5">
    <source>
        <dbReference type="EMBL" id="TPD71996.1"/>
    </source>
</evidence>
<dbReference type="EMBL" id="VFJE01000050">
    <property type="protein sequence ID" value="TPD71996.1"/>
    <property type="molecule type" value="Genomic_DNA"/>
</dbReference>
<sequence>MKKITFLLALFGAGAYAQTFPNPYCDIIDVFAVEEITSVSFAGASITNSDDETVLLNHISTIANVTPGQSYTIQVQGDSYGDYDNEYIAYIDWNQNGVLNDAGEYYYIGKLTDTDGNDGAIASKSILVPTTATTGNTRIRVIKVFTAETEGFVLYPTPCGITAEDVEFEEISDSFGQALDFTVNVGALSVNSFDLNSLAVYPNPAKDVLNVKYKSDIQDVKVYNLLGQEVLSQKAGQSDFQLNISKLSAGTYVVKLFAEGGQHNFKLVKE</sequence>
<accession>A0A501QJ34</accession>
<dbReference type="AlphaFoldDB" id="A0A501QJ34"/>
<evidence type="ECO:0000259" key="4">
    <source>
        <dbReference type="Pfam" id="PF20009"/>
    </source>
</evidence>
<feature type="chain" id="PRO_5021382074" evidence="2">
    <location>
        <begin position="18"/>
        <end position="270"/>
    </location>
</feature>
<gene>
    <name evidence="5" type="ORF">FJA49_03690</name>
</gene>
<feature type="domain" description="Secretion system C-terminal sorting" evidence="3">
    <location>
        <begin position="200"/>
        <end position="263"/>
    </location>
</feature>
<dbReference type="Proteomes" id="UP000319175">
    <property type="component" value="Unassembled WGS sequence"/>
</dbReference>
<dbReference type="NCBIfam" id="TIGR04183">
    <property type="entry name" value="Por_Secre_tail"/>
    <property type="match status" value="1"/>
</dbReference>
<organism evidence="5 6">
    <name type="scientific">Flavobacterium microcysteis</name>
    <dbReference type="NCBI Taxonomy" id="2596891"/>
    <lineage>
        <taxon>Bacteria</taxon>
        <taxon>Pseudomonadati</taxon>
        <taxon>Bacteroidota</taxon>
        <taxon>Flavobacteriia</taxon>
        <taxon>Flavobacteriales</taxon>
        <taxon>Flavobacteriaceae</taxon>
        <taxon>Flavobacterium</taxon>
    </lineage>
</organism>
<dbReference type="InterPro" id="IPR045474">
    <property type="entry name" value="GEVED"/>
</dbReference>
<dbReference type="Pfam" id="PF18962">
    <property type="entry name" value="Por_Secre_tail"/>
    <property type="match status" value="1"/>
</dbReference>
<keyword evidence="6" id="KW-1185">Reference proteome</keyword>
<evidence type="ECO:0000256" key="2">
    <source>
        <dbReference type="SAM" id="SignalP"/>
    </source>
</evidence>
<feature type="domain" description="GEVED" evidence="4">
    <location>
        <begin position="88"/>
        <end position="184"/>
    </location>
</feature>
<protein>
    <submittedName>
        <fullName evidence="5">T9SS type A sorting domain-containing protein</fullName>
    </submittedName>
</protein>